<dbReference type="HOGENOM" id="CLU_155372_0_0_1"/>
<accession>A0A0C3S9H3</accession>
<dbReference type="GO" id="GO:0003697">
    <property type="term" value="F:single-stranded DNA binding"/>
    <property type="evidence" value="ECO:0007669"/>
    <property type="project" value="InterPro"/>
</dbReference>
<dbReference type="InterPro" id="IPR029146">
    <property type="entry name" value="Ten1_animal_plant"/>
</dbReference>
<dbReference type="InterPro" id="IPR012340">
    <property type="entry name" value="NA-bd_OB-fold"/>
</dbReference>
<name>A0A0C3S9H3_PHLG1</name>
<dbReference type="Proteomes" id="UP000053257">
    <property type="component" value="Unassembled WGS sequence"/>
</dbReference>
<organism evidence="1 2">
    <name type="scientific">Phlebiopsis gigantea (strain 11061_1 CR5-6)</name>
    <name type="common">White-rot fungus</name>
    <name type="synonym">Peniophora gigantea</name>
    <dbReference type="NCBI Taxonomy" id="745531"/>
    <lineage>
        <taxon>Eukaryota</taxon>
        <taxon>Fungi</taxon>
        <taxon>Dikarya</taxon>
        <taxon>Basidiomycota</taxon>
        <taxon>Agaricomycotina</taxon>
        <taxon>Agaricomycetes</taxon>
        <taxon>Polyporales</taxon>
        <taxon>Phanerochaetaceae</taxon>
        <taxon>Phlebiopsis</taxon>
    </lineage>
</organism>
<reference evidence="1 2" key="1">
    <citation type="journal article" date="2014" name="PLoS Genet.">
        <title>Analysis of the Phlebiopsis gigantea genome, transcriptome and secretome provides insight into its pioneer colonization strategies of wood.</title>
        <authorList>
            <person name="Hori C."/>
            <person name="Ishida T."/>
            <person name="Igarashi K."/>
            <person name="Samejima M."/>
            <person name="Suzuki H."/>
            <person name="Master E."/>
            <person name="Ferreira P."/>
            <person name="Ruiz-Duenas F.J."/>
            <person name="Held B."/>
            <person name="Canessa P."/>
            <person name="Larrondo L.F."/>
            <person name="Schmoll M."/>
            <person name="Druzhinina I.S."/>
            <person name="Kubicek C.P."/>
            <person name="Gaskell J.A."/>
            <person name="Kersten P."/>
            <person name="St John F."/>
            <person name="Glasner J."/>
            <person name="Sabat G."/>
            <person name="Splinter BonDurant S."/>
            <person name="Syed K."/>
            <person name="Yadav J."/>
            <person name="Mgbeahuruike A.C."/>
            <person name="Kovalchuk A."/>
            <person name="Asiegbu F.O."/>
            <person name="Lackner G."/>
            <person name="Hoffmeister D."/>
            <person name="Rencoret J."/>
            <person name="Gutierrez A."/>
            <person name="Sun H."/>
            <person name="Lindquist E."/>
            <person name="Barry K."/>
            <person name="Riley R."/>
            <person name="Grigoriev I.V."/>
            <person name="Henrissat B."/>
            <person name="Kues U."/>
            <person name="Berka R.M."/>
            <person name="Martinez A.T."/>
            <person name="Covert S.F."/>
            <person name="Blanchette R.A."/>
            <person name="Cullen D."/>
        </authorList>
    </citation>
    <scope>NUCLEOTIDE SEQUENCE [LARGE SCALE GENOMIC DNA]</scope>
    <source>
        <strain evidence="1 2">11061_1 CR5-6</strain>
    </source>
</reference>
<evidence type="ECO:0000313" key="2">
    <source>
        <dbReference type="Proteomes" id="UP000053257"/>
    </source>
</evidence>
<dbReference type="OrthoDB" id="3258172at2759"/>
<keyword evidence="2" id="KW-1185">Reference proteome</keyword>
<evidence type="ECO:0000313" key="1">
    <source>
        <dbReference type="EMBL" id="KIP08282.1"/>
    </source>
</evidence>
<protein>
    <recommendedName>
        <fullName evidence="3">CST complex subunit Stn1 N-terminal domain-containing protein</fullName>
    </recommendedName>
</protein>
<dbReference type="Pfam" id="PF15490">
    <property type="entry name" value="Ten1_2"/>
    <property type="match status" value="1"/>
</dbReference>
<sequence length="130" mass="14749">MSSGHLNDPARVVRIDALTQDHISQKLRVTGRIRLYDVKNALVCIADEQDTLIVDISLCLSGYHSYPWLHEENAVVMAIGYLERFNEISTDDDDTPVFVLRALLIKEQRGLDLAVWNKAIELSPTHRHPS</sequence>
<dbReference type="EMBL" id="KN840482">
    <property type="protein sequence ID" value="KIP08282.1"/>
    <property type="molecule type" value="Genomic_DNA"/>
</dbReference>
<dbReference type="Gene3D" id="2.40.50.140">
    <property type="entry name" value="Nucleic acid-binding proteins"/>
    <property type="match status" value="1"/>
</dbReference>
<proteinExistence type="predicted"/>
<evidence type="ECO:0008006" key="3">
    <source>
        <dbReference type="Google" id="ProtNLM"/>
    </source>
</evidence>
<gene>
    <name evidence="1" type="ORF">PHLGIDRAFT_117378</name>
</gene>
<dbReference type="GO" id="GO:1990879">
    <property type="term" value="C:CST complex"/>
    <property type="evidence" value="ECO:0007669"/>
    <property type="project" value="InterPro"/>
</dbReference>
<dbReference type="AlphaFoldDB" id="A0A0C3S9H3"/>